<dbReference type="GO" id="GO:0071555">
    <property type="term" value="P:cell wall organization"/>
    <property type="evidence" value="ECO:0007669"/>
    <property type="project" value="InterPro"/>
</dbReference>
<sequence length="72" mass="8262">MTFVKGFPLILLVASMCSHGAVQPDRTRIIFNSKDKATSLRVENRSDKLPYLAYSWIENEVMLPISRKCVFQ</sequence>
<dbReference type="Gene3D" id="2.60.40.10">
    <property type="entry name" value="Immunoglobulins"/>
    <property type="match status" value="1"/>
</dbReference>
<keyword evidence="1" id="KW-0732">Signal</keyword>
<evidence type="ECO:0000313" key="3">
    <source>
        <dbReference type="EMBL" id="AHA63653.1"/>
    </source>
</evidence>
<dbReference type="Proteomes" id="UP000031647">
    <property type="component" value="Chromosome"/>
</dbReference>
<dbReference type="AlphaFoldDB" id="A0A0A6ZNJ7"/>
<dbReference type="InterPro" id="IPR008962">
    <property type="entry name" value="PapD-like_sf"/>
</dbReference>
<dbReference type="GO" id="GO:0030288">
    <property type="term" value="C:outer membrane-bounded periplasmic space"/>
    <property type="evidence" value="ECO:0007669"/>
    <property type="project" value="InterPro"/>
</dbReference>
<feature type="signal peptide" evidence="1">
    <location>
        <begin position="1"/>
        <end position="20"/>
    </location>
</feature>
<evidence type="ECO:0000313" key="4">
    <source>
        <dbReference type="Proteomes" id="UP000031647"/>
    </source>
</evidence>
<dbReference type="InterPro" id="IPR016147">
    <property type="entry name" value="Pili_assmbl_chaperone_N"/>
</dbReference>
<dbReference type="EMBL" id="CP006736">
    <property type="protein sequence ID" value="AHA63653.1"/>
    <property type="molecule type" value="Genomic_DNA"/>
</dbReference>
<dbReference type="PATRIC" id="fig|754093.4.peg.812"/>
<dbReference type="SUPFAM" id="SSF49354">
    <property type="entry name" value="PapD-like"/>
    <property type="match status" value="1"/>
</dbReference>
<reference evidence="3 4" key="1">
    <citation type="submission" date="2013-09" db="EMBL/GenBank/DDBJ databases">
        <title>Comparative genomics of Sd1617 to representative strains in evaluating its pathogenesis.</title>
        <authorList>
            <person name="Aksomboon Vongsawan A."/>
            <person name="Kapatral V."/>
            <person name="Vaisvil B."/>
            <person name="Serichantalergs O."/>
            <person name="Hale T.L."/>
            <person name="Mason C.J."/>
        </authorList>
    </citation>
    <scope>NUCLEOTIDE SEQUENCE [LARGE SCALE GENOMIC DNA]</scope>
    <source>
        <strain evidence="3 4">1617</strain>
    </source>
</reference>
<gene>
    <name evidence="3" type="ORF">Asd1617_00826</name>
</gene>
<feature type="domain" description="Pili assembly chaperone N-terminal" evidence="2">
    <location>
        <begin position="22"/>
        <end position="59"/>
    </location>
</feature>
<evidence type="ECO:0000259" key="2">
    <source>
        <dbReference type="Pfam" id="PF00345"/>
    </source>
</evidence>
<name>A0A0A6ZNJ7_SHIDY</name>
<proteinExistence type="predicted"/>
<protein>
    <submittedName>
        <fullName evidence="3">Chaperone protein papD</fullName>
    </submittedName>
</protein>
<dbReference type="InterPro" id="IPR013783">
    <property type="entry name" value="Ig-like_fold"/>
</dbReference>
<organism evidence="3 4">
    <name type="scientific">Shigella dysenteriae 1617</name>
    <dbReference type="NCBI Taxonomy" id="754093"/>
    <lineage>
        <taxon>Bacteria</taxon>
        <taxon>Pseudomonadati</taxon>
        <taxon>Pseudomonadota</taxon>
        <taxon>Gammaproteobacteria</taxon>
        <taxon>Enterobacterales</taxon>
        <taxon>Enterobacteriaceae</taxon>
        <taxon>Shigella</taxon>
    </lineage>
</organism>
<feature type="chain" id="PRO_5002036096" evidence="1">
    <location>
        <begin position="21"/>
        <end position="72"/>
    </location>
</feature>
<dbReference type="Pfam" id="PF00345">
    <property type="entry name" value="PapD_N"/>
    <property type="match status" value="1"/>
</dbReference>
<dbReference type="HOGENOM" id="CLU_2720131_0_0_6"/>
<accession>A0A0A6ZNJ7</accession>
<dbReference type="KEGG" id="sdz:Asd1617_00826"/>
<evidence type="ECO:0000256" key="1">
    <source>
        <dbReference type="SAM" id="SignalP"/>
    </source>
</evidence>